<sequence length="518" mass="59457">MGVTIEKIILTNYKRFENLTILPNERKNILVGDNEVGKSSIIDAIDLVAMGSVRRVESIGLDRLLNINSIKKFEETRKYEDLPEMKIELFLSGAFAHTMNGKNNSLGVKADGIRLVCAPDDHYITEINDYISSGMQVFPYEYYRIRFSTFADESYSTYKRKLKTVLINNTNMSSTHATNDFIERMYNQYTEDSLLERLEHSSQYRQMKFNFCQNHLAKLNQRVPADKDYLFGLENNFSNVFSQDLMIYEKDIAINNKGTGRQVLIKTDFALDRAGDNVDVVLIEEPENHLSHSNLKKLVSNISNKQEGQLFMTTHNSLISTGLDLNNLIVLSRGNTNKPLYLKDLNPETSSYFLKAPPAGILEFVLSSKVFLVEGPSEYILFDKFYKDVTKKTLEEDGVHVLAIRGLSFKRYLEVAKITKSKVAIVTDNDGDYQTKCVKKYENYLNSNINVFFEEENNKPTFEYFLFDNNKLACNEIFGSDALAYMLNNKTESALKLISVEQLKIPNYIKKAILWINE</sequence>
<dbReference type="InterPro" id="IPR034139">
    <property type="entry name" value="TOPRIM_OLD"/>
</dbReference>
<accession>A0A1B3WDY8</accession>
<dbReference type="Pfam" id="PF20469">
    <property type="entry name" value="OLD-like_TOPRIM"/>
    <property type="match status" value="1"/>
</dbReference>
<evidence type="ECO:0000313" key="5">
    <source>
        <dbReference type="Proteomes" id="UP000094757"/>
    </source>
</evidence>
<organism evidence="4 5">
    <name type="scientific">Dialister pneumosintes</name>
    <dbReference type="NCBI Taxonomy" id="39950"/>
    <lineage>
        <taxon>Bacteria</taxon>
        <taxon>Bacillati</taxon>
        <taxon>Bacillota</taxon>
        <taxon>Negativicutes</taxon>
        <taxon>Veillonellales</taxon>
        <taxon>Veillonellaceae</taxon>
        <taxon>Dialister</taxon>
    </lineage>
</organism>
<keyword evidence="4" id="KW-0540">Nuclease</keyword>
<dbReference type="RefSeq" id="WP_069177065.1">
    <property type="nucleotide sequence ID" value="NZ_CP017037.1"/>
</dbReference>
<dbReference type="PANTHER" id="PTHR43581">
    <property type="entry name" value="ATP/GTP PHOSPHATASE"/>
    <property type="match status" value="1"/>
</dbReference>
<dbReference type="Pfam" id="PF13304">
    <property type="entry name" value="AAA_21"/>
    <property type="match status" value="1"/>
</dbReference>
<name>A0A1B3WDY8_9FIRM</name>
<dbReference type="GO" id="GO:0016887">
    <property type="term" value="F:ATP hydrolysis activity"/>
    <property type="evidence" value="ECO:0007669"/>
    <property type="project" value="InterPro"/>
</dbReference>
<dbReference type="GO" id="GO:0005524">
    <property type="term" value="F:ATP binding"/>
    <property type="evidence" value="ECO:0007669"/>
    <property type="project" value="InterPro"/>
</dbReference>
<evidence type="ECO:0000259" key="3">
    <source>
        <dbReference type="Pfam" id="PF20469"/>
    </source>
</evidence>
<dbReference type="SUPFAM" id="SSF52540">
    <property type="entry name" value="P-loop containing nucleoside triphosphate hydrolases"/>
    <property type="match status" value="1"/>
</dbReference>
<dbReference type="PANTHER" id="PTHR43581:SF4">
    <property type="entry name" value="ATP_GTP PHOSPHATASE"/>
    <property type="match status" value="1"/>
</dbReference>
<keyword evidence="4" id="KW-0255">Endonuclease</keyword>
<gene>
    <name evidence="4" type="ORF">BCB69_03910</name>
</gene>
<dbReference type="Pfam" id="PF13175">
    <property type="entry name" value="AAA_15"/>
    <property type="match status" value="1"/>
</dbReference>
<dbReference type="InterPro" id="IPR041685">
    <property type="entry name" value="AAA_GajA/Old/RecF-like"/>
</dbReference>
<dbReference type="AlphaFoldDB" id="A0A1B3WDY8"/>
<dbReference type="STRING" id="39950.BCB69_03910"/>
<dbReference type="CDD" id="cd01026">
    <property type="entry name" value="TOPRIM_OLD"/>
    <property type="match status" value="1"/>
</dbReference>
<dbReference type="EMBL" id="CP017037">
    <property type="protein sequence ID" value="AOH39184.1"/>
    <property type="molecule type" value="Genomic_DNA"/>
</dbReference>
<protein>
    <submittedName>
        <fullName evidence="4">ATP-dependent endonuclease</fullName>
    </submittedName>
</protein>
<dbReference type="Proteomes" id="UP000094757">
    <property type="component" value="Chromosome"/>
</dbReference>
<evidence type="ECO:0000259" key="1">
    <source>
        <dbReference type="Pfam" id="PF13175"/>
    </source>
</evidence>
<feature type="domain" description="Endonuclease GajA/Old nuclease/RecF-like AAA" evidence="1">
    <location>
        <begin position="5"/>
        <end position="188"/>
    </location>
</feature>
<dbReference type="InterPro" id="IPR027417">
    <property type="entry name" value="P-loop_NTPase"/>
</dbReference>
<dbReference type="GO" id="GO:0004519">
    <property type="term" value="F:endonuclease activity"/>
    <property type="evidence" value="ECO:0007669"/>
    <property type="project" value="UniProtKB-KW"/>
</dbReference>
<dbReference type="KEGG" id="dpn:BCB69_03910"/>
<reference evidence="5" key="1">
    <citation type="submission" date="2016-08" db="EMBL/GenBank/DDBJ databases">
        <authorList>
            <person name="Holder M.E."/>
            <person name="Ajami N.J."/>
            <person name="Petrosino J.F."/>
        </authorList>
    </citation>
    <scope>NUCLEOTIDE SEQUENCE [LARGE SCALE GENOMIC DNA]</scope>
    <source>
        <strain evidence="5">F0677</strain>
    </source>
</reference>
<feature type="domain" description="OLD protein-like TOPRIM" evidence="3">
    <location>
        <begin position="367"/>
        <end position="430"/>
    </location>
</feature>
<proteinExistence type="predicted"/>
<dbReference type="InterPro" id="IPR051396">
    <property type="entry name" value="Bact_Antivir_Def_Nuclease"/>
</dbReference>
<evidence type="ECO:0000259" key="2">
    <source>
        <dbReference type="Pfam" id="PF13304"/>
    </source>
</evidence>
<feature type="domain" description="ATPase AAA-type core" evidence="2">
    <location>
        <begin position="276"/>
        <end position="319"/>
    </location>
</feature>
<evidence type="ECO:0000313" key="4">
    <source>
        <dbReference type="EMBL" id="AOH39184.1"/>
    </source>
</evidence>
<dbReference type="InterPro" id="IPR003959">
    <property type="entry name" value="ATPase_AAA_core"/>
</dbReference>
<dbReference type="Gene3D" id="3.40.50.300">
    <property type="entry name" value="P-loop containing nucleotide triphosphate hydrolases"/>
    <property type="match status" value="1"/>
</dbReference>
<keyword evidence="4" id="KW-0378">Hydrolase</keyword>